<evidence type="ECO:0000256" key="2">
    <source>
        <dbReference type="SAM" id="MobiDB-lite"/>
    </source>
</evidence>
<dbReference type="Gene3D" id="3.40.50.620">
    <property type="entry name" value="HUPs"/>
    <property type="match status" value="1"/>
</dbReference>
<evidence type="ECO:0000313" key="4">
    <source>
        <dbReference type="Proteomes" id="UP000184233"/>
    </source>
</evidence>
<dbReference type="Pfam" id="PF06508">
    <property type="entry name" value="QueC"/>
    <property type="match status" value="1"/>
</dbReference>
<name>A0A1M3KX01_9BACT</name>
<dbReference type="STRING" id="1895771.BGO89_09440"/>
<evidence type="ECO:0000256" key="1">
    <source>
        <dbReference type="ARBA" id="ARBA00022785"/>
    </source>
</evidence>
<dbReference type="InterPro" id="IPR014729">
    <property type="entry name" value="Rossmann-like_a/b/a_fold"/>
</dbReference>
<evidence type="ECO:0008006" key="5">
    <source>
        <dbReference type="Google" id="ProtNLM"/>
    </source>
</evidence>
<evidence type="ECO:0000313" key="3">
    <source>
        <dbReference type="EMBL" id="OJX56749.1"/>
    </source>
</evidence>
<feature type="region of interest" description="Disordered" evidence="2">
    <location>
        <begin position="130"/>
        <end position="152"/>
    </location>
</feature>
<dbReference type="EMBL" id="MKVH01000024">
    <property type="protein sequence ID" value="OJX56749.1"/>
    <property type="molecule type" value="Genomic_DNA"/>
</dbReference>
<sequence length="497" mass="55285">MQHFDITLDQHAPFIEGGGIVVGIMFDPRTKRRIQPDEAVRMVNERKSLDVDGHYAGIAVVDGRIVELVDPYELRRLYRMTLPDGRIRYMTRLPGSSPQGSLDLRVLANAWMPVMGFTHSSMVEGIERCLPSPDPLHSTSRTSTERRNDLTPSLDGFPDSVLALSGGFDSRTLLAWSIREGVDISTTSYGSMDMPDCSTASDVASRAGVRHTFFDVATVVDRMSIDDMQSIARHTALASEGTYHFAHAMVLPSIASILPPGGILIDGGFGGFLRGGLANGLRYQGRAALHSGDARRILPYLMARSNDVFVDDVARRMTDMVTEDLQRALDEQGPCTKGSEREWIDNFFASWYLHGYVASPQGVYDHYLDSTIPFLHRSVVDWVFSRPASFRDHGRWFRSVISASAPRTTSVPFVGKRSLYPWFCAGRPLMNALHSKISRTRFVQSDTISDVVYGKMKEPVDDLLHSSWVGQLGIWDIGNLRSAADKLAVYGYLQLIT</sequence>
<keyword evidence="1" id="KW-0671">Queuosine biosynthesis</keyword>
<dbReference type="Proteomes" id="UP000184233">
    <property type="component" value="Unassembled WGS sequence"/>
</dbReference>
<dbReference type="AlphaFoldDB" id="A0A1M3KX01"/>
<organism evidence="3 4">
    <name type="scientific">Candidatus Kapaibacterium thiocyanatum</name>
    <dbReference type="NCBI Taxonomy" id="1895771"/>
    <lineage>
        <taxon>Bacteria</taxon>
        <taxon>Pseudomonadati</taxon>
        <taxon>Candidatus Kapaibacteriota</taxon>
        <taxon>Candidatus Kapaibacteriia</taxon>
        <taxon>Candidatus Kapaibacteriales</taxon>
        <taxon>Candidatus Kapaibacteriaceae</taxon>
        <taxon>Candidatus Kapaibacterium</taxon>
    </lineage>
</organism>
<gene>
    <name evidence="3" type="ORF">BGO89_09440</name>
</gene>
<protein>
    <recommendedName>
        <fullName evidence="5">Asparagine synthetase domain-containing protein</fullName>
    </recommendedName>
</protein>
<dbReference type="SUPFAM" id="SSF52402">
    <property type="entry name" value="Adenine nucleotide alpha hydrolases-like"/>
    <property type="match status" value="1"/>
</dbReference>
<comment type="caution">
    <text evidence="3">The sequence shown here is derived from an EMBL/GenBank/DDBJ whole genome shotgun (WGS) entry which is preliminary data.</text>
</comment>
<dbReference type="InterPro" id="IPR018317">
    <property type="entry name" value="QueC"/>
</dbReference>
<dbReference type="GO" id="GO:0008616">
    <property type="term" value="P:tRNA queuosine(34) biosynthetic process"/>
    <property type="evidence" value="ECO:0007669"/>
    <property type="project" value="UniProtKB-KW"/>
</dbReference>
<proteinExistence type="predicted"/>
<reference evidence="3 4" key="1">
    <citation type="submission" date="2016-09" db="EMBL/GenBank/DDBJ databases">
        <title>Genome-resolved meta-omics ties microbial dynamics to process performance in biotechnology for thiocyanate degradation.</title>
        <authorList>
            <person name="Kantor R.S."/>
            <person name="Huddy R.J."/>
            <person name="Iyer R."/>
            <person name="Thomas B.C."/>
            <person name="Brown C.T."/>
            <person name="Anantharaman K."/>
            <person name="Tringe S."/>
            <person name="Hettich R.L."/>
            <person name="Harrison S.T."/>
            <person name="Banfield J.F."/>
        </authorList>
    </citation>
    <scope>NUCLEOTIDE SEQUENCE [LARGE SCALE GENOMIC DNA]</scope>
    <source>
        <strain evidence="3">59-99</strain>
    </source>
</reference>
<accession>A0A1M3KX01</accession>